<sequence>MEEFVNELFKRARKNLLYPPILKVELSDIDISEIDFSGRHKIRIGKNAIKTLSKDALLGIFHHELNHWIKHPYDVKTIILENYYLGNIQNKTEIRNLYDDVVVNLDLLINKELFEITASYREIPPKGKADRLLRFFYKEVTGLNFGYFSVEPELKEKLKALLEIDFLNTTEESLKINIKKFASVMKDLVDEEVFIPFSIFSLKEMKPDEIRKALRTLAKEIDLSDYRAIVEAVFKEIKPGMTPGDKSLLKDFQKPDIKWYETRAFDYAVYIKSIFRDGSFYPNEIKDFDIEESMDLYNPVESYGKVIPGIAKKHSLEGFDGCGDTALPDAVIIIDSSGSMTHPDIKLSYAVLSAFCIARNYIENGSNVGVINFSDRNISILPMKDRQKIYETIKLYQGGGTTFHIDDFDNYLSKAGIKERKIADYIFITDAGIHNLEALLSYFSKIQGRVTILWIKTGQFKENFQSIKKSLKDTVTLIEVENEMDLPKIIVGKSFREYAESY</sequence>
<gene>
    <name evidence="1" type="ORF">ENV75_03940</name>
</gene>
<evidence type="ECO:0000313" key="1">
    <source>
        <dbReference type="EMBL" id="HGG99587.1"/>
    </source>
</evidence>
<comment type="caution">
    <text evidence="1">The sequence shown here is derived from an EMBL/GenBank/DDBJ whole genome shotgun (WGS) entry which is preliminary data.</text>
</comment>
<proteinExistence type="predicted"/>
<dbReference type="InterPro" id="IPR036465">
    <property type="entry name" value="vWFA_dom_sf"/>
</dbReference>
<dbReference type="AlphaFoldDB" id="A0A7C4EMF3"/>
<protein>
    <recommendedName>
        <fullName evidence="2">VWA domain-containing protein</fullName>
    </recommendedName>
</protein>
<evidence type="ECO:0008006" key="2">
    <source>
        <dbReference type="Google" id="ProtNLM"/>
    </source>
</evidence>
<name>A0A7C4EMF3_9BACT</name>
<dbReference type="Gene3D" id="3.40.50.410">
    <property type="entry name" value="von Willebrand factor, type A domain"/>
    <property type="match status" value="1"/>
</dbReference>
<organism evidence="1">
    <name type="scientific">Thermodesulfovibrio aggregans</name>
    <dbReference type="NCBI Taxonomy" id="86166"/>
    <lineage>
        <taxon>Bacteria</taxon>
        <taxon>Pseudomonadati</taxon>
        <taxon>Nitrospirota</taxon>
        <taxon>Thermodesulfovibrionia</taxon>
        <taxon>Thermodesulfovibrionales</taxon>
        <taxon>Thermodesulfovibrionaceae</taxon>
        <taxon>Thermodesulfovibrio</taxon>
    </lineage>
</organism>
<dbReference type="SUPFAM" id="SSF53300">
    <property type="entry name" value="vWA-like"/>
    <property type="match status" value="1"/>
</dbReference>
<reference evidence="1" key="1">
    <citation type="journal article" date="2020" name="mSystems">
        <title>Genome- and Community-Level Interaction Insights into Carbon Utilization and Element Cycling Functions of Hydrothermarchaeota in Hydrothermal Sediment.</title>
        <authorList>
            <person name="Zhou Z."/>
            <person name="Liu Y."/>
            <person name="Xu W."/>
            <person name="Pan J."/>
            <person name="Luo Z.H."/>
            <person name="Li M."/>
        </authorList>
    </citation>
    <scope>NUCLEOTIDE SEQUENCE [LARGE SCALE GENOMIC DNA]</scope>
    <source>
        <strain evidence="1">SpSt-788</strain>
    </source>
</reference>
<accession>A0A7C4EMF3</accession>
<dbReference type="EMBL" id="DTHO01000042">
    <property type="protein sequence ID" value="HGG99587.1"/>
    <property type="molecule type" value="Genomic_DNA"/>
</dbReference>